<accession>A0A9P0HS38</accession>
<dbReference type="OrthoDB" id="430207at2759"/>
<evidence type="ECO:0000256" key="6">
    <source>
        <dbReference type="ARBA" id="ARBA00049743"/>
    </source>
</evidence>
<organism evidence="8 9">
    <name type="scientific">Nezara viridula</name>
    <name type="common">Southern green stink bug</name>
    <name type="synonym">Cimex viridulus</name>
    <dbReference type="NCBI Taxonomy" id="85310"/>
    <lineage>
        <taxon>Eukaryota</taxon>
        <taxon>Metazoa</taxon>
        <taxon>Ecdysozoa</taxon>
        <taxon>Arthropoda</taxon>
        <taxon>Hexapoda</taxon>
        <taxon>Insecta</taxon>
        <taxon>Pterygota</taxon>
        <taxon>Neoptera</taxon>
        <taxon>Paraneoptera</taxon>
        <taxon>Hemiptera</taxon>
        <taxon>Heteroptera</taxon>
        <taxon>Panheteroptera</taxon>
        <taxon>Pentatomomorpha</taxon>
        <taxon>Pentatomoidea</taxon>
        <taxon>Pentatomidae</taxon>
        <taxon>Pentatominae</taxon>
        <taxon>Nezara</taxon>
    </lineage>
</organism>
<evidence type="ECO:0000256" key="4">
    <source>
        <dbReference type="ARBA" id="ARBA00022989"/>
    </source>
</evidence>
<sequence length="183" mass="20994">MTIARIYGIYKTLLTTHTYKVQAVQTGILLGMGDLISQSLIEPNETPIDYRRTLRFVVIGTVIGPTIHKWYTIIDKVVGKQQDFKTVIKKTTLDQLAMAPAMLGAFLTSITLMEGGGIEDIRNRFKKDYFAILTNNYKVWPAVQLITFRLPVDFRVLFVQIVALGWNTYLAWRINYCNKKNKQ</sequence>
<keyword evidence="9" id="KW-1185">Reference proteome</keyword>
<reference evidence="8" key="1">
    <citation type="submission" date="2022-01" db="EMBL/GenBank/DDBJ databases">
        <authorList>
            <person name="King R."/>
        </authorList>
    </citation>
    <scope>NUCLEOTIDE SEQUENCE</scope>
</reference>
<evidence type="ECO:0000313" key="8">
    <source>
        <dbReference type="EMBL" id="CAH1406401.1"/>
    </source>
</evidence>
<dbReference type="PANTHER" id="PTHR11266">
    <property type="entry name" value="PEROXISOMAL MEMBRANE PROTEIN 2, PXMP2 MPV17"/>
    <property type="match status" value="1"/>
</dbReference>
<comment type="subcellular location">
    <subcellularLocation>
        <location evidence="1">Membrane</location>
        <topology evidence="1">Multi-pass membrane protein</topology>
    </subcellularLocation>
</comment>
<dbReference type="Pfam" id="PF04117">
    <property type="entry name" value="Mpv17_PMP22"/>
    <property type="match status" value="1"/>
</dbReference>
<dbReference type="AlphaFoldDB" id="A0A9P0HS38"/>
<name>A0A9P0HS38_NEZVI</name>
<proteinExistence type="inferred from homology"/>
<dbReference type="InterPro" id="IPR007248">
    <property type="entry name" value="Mpv17_PMP22"/>
</dbReference>
<dbReference type="GO" id="GO:0015267">
    <property type="term" value="F:channel activity"/>
    <property type="evidence" value="ECO:0007669"/>
    <property type="project" value="TreeGrafter"/>
</dbReference>
<keyword evidence="4" id="KW-1133">Transmembrane helix</keyword>
<keyword evidence="5" id="KW-0472">Membrane</keyword>
<protein>
    <recommendedName>
        <fullName evidence="6">Mitochondrial inner membrane protein Mpv17</fullName>
    </recommendedName>
</protein>
<dbReference type="GO" id="GO:1901858">
    <property type="term" value="P:regulation of mitochondrial DNA metabolic process"/>
    <property type="evidence" value="ECO:0007669"/>
    <property type="project" value="TreeGrafter"/>
</dbReference>
<comment type="similarity">
    <text evidence="2 7">Belongs to the peroxisomal membrane protein PXMP2/4 family.</text>
</comment>
<gene>
    <name evidence="8" type="ORF">NEZAVI_LOCUS14344</name>
</gene>
<keyword evidence="3" id="KW-0812">Transmembrane</keyword>
<evidence type="ECO:0000256" key="7">
    <source>
        <dbReference type="RuleBase" id="RU363053"/>
    </source>
</evidence>
<evidence type="ECO:0000256" key="2">
    <source>
        <dbReference type="ARBA" id="ARBA00006824"/>
    </source>
</evidence>
<dbReference type="GO" id="GO:0016020">
    <property type="term" value="C:membrane"/>
    <property type="evidence" value="ECO:0007669"/>
    <property type="project" value="UniProtKB-SubCell"/>
</dbReference>
<dbReference type="Proteomes" id="UP001152798">
    <property type="component" value="Chromosome 6"/>
</dbReference>
<dbReference type="GO" id="GO:0005739">
    <property type="term" value="C:mitochondrion"/>
    <property type="evidence" value="ECO:0007669"/>
    <property type="project" value="TreeGrafter"/>
</dbReference>
<evidence type="ECO:0000256" key="5">
    <source>
        <dbReference type="ARBA" id="ARBA00023136"/>
    </source>
</evidence>
<evidence type="ECO:0000256" key="3">
    <source>
        <dbReference type="ARBA" id="ARBA00022692"/>
    </source>
</evidence>
<evidence type="ECO:0000256" key="1">
    <source>
        <dbReference type="ARBA" id="ARBA00004141"/>
    </source>
</evidence>
<dbReference type="EMBL" id="OV725082">
    <property type="protein sequence ID" value="CAH1406401.1"/>
    <property type="molecule type" value="Genomic_DNA"/>
</dbReference>
<evidence type="ECO:0000313" key="9">
    <source>
        <dbReference type="Proteomes" id="UP001152798"/>
    </source>
</evidence>
<dbReference type="PANTHER" id="PTHR11266:SF17">
    <property type="entry name" value="PROTEIN MPV17"/>
    <property type="match status" value="1"/>
</dbReference>